<feature type="compositionally biased region" description="Polar residues" evidence="1">
    <location>
        <begin position="110"/>
        <end position="120"/>
    </location>
</feature>
<keyword evidence="3" id="KW-1185">Reference proteome</keyword>
<reference evidence="2" key="1">
    <citation type="submission" date="2021-03" db="EMBL/GenBank/DDBJ databases">
        <authorList>
            <person name="Li Z."/>
            <person name="Yang C."/>
        </authorList>
    </citation>
    <scope>NUCLEOTIDE SEQUENCE</scope>
    <source>
        <strain evidence="2">Dzin_1.0</strain>
        <tissue evidence="2">Leaf</tissue>
    </source>
</reference>
<evidence type="ECO:0000313" key="2">
    <source>
        <dbReference type="EMBL" id="KAJ0987305.1"/>
    </source>
</evidence>
<evidence type="ECO:0008006" key="4">
    <source>
        <dbReference type="Google" id="ProtNLM"/>
    </source>
</evidence>
<proteinExistence type="predicted"/>
<dbReference type="EMBL" id="JAGGNH010000001">
    <property type="protein sequence ID" value="KAJ0987305.1"/>
    <property type="molecule type" value="Genomic_DNA"/>
</dbReference>
<accession>A0A9D5D8J5</accession>
<organism evidence="2 3">
    <name type="scientific">Dioscorea zingiberensis</name>
    <dbReference type="NCBI Taxonomy" id="325984"/>
    <lineage>
        <taxon>Eukaryota</taxon>
        <taxon>Viridiplantae</taxon>
        <taxon>Streptophyta</taxon>
        <taxon>Embryophyta</taxon>
        <taxon>Tracheophyta</taxon>
        <taxon>Spermatophyta</taxon>
        <taxon>Magnoliopsida</taxon>
        <taxon>Liliopsida</taxon>
        <taxon>Dioscoreales</taxon>
        <taxon>Dioscoreaceae</taxon>
        <taxon>Dioscorea</taxon>
    </lineage>
</organism>
<dbReference type="OrthoDB" id="691244at2759"/>
<dbReference type="InterPro" id="IPR039933">
    <property type="entry name" value="XRI1"/>
</dbReference>
<dbReference type="PANTHER" id="PTHR33385:SF18">
    <property type="entry name" value="XRI1-LIKE PROTEIN"/>
    <property type="match status" value="1"/>
</dbReference>
<feature type="region of interest" description="Disordered" evidence="1">
    <location>
        <begin position="110"/>
        <end position="171"/>
    </location>
</feature>
<dbReference type="Proteomes" id="UP001085076">
    <property type="component" value="Miscellaneous, Linkage group lg01"/>
</dbReference>
<dbReference type="GO" id="GO:0007143">
    <property type="term" value="P:female meiotic nuclear division"/>
    <property type="evidence" value="ECO:0007669"/>
    <property type="project" value="InterPro"/>
</dbReference>
<comment type="caution">
    <text evidence="2">The sequence shown here is derived from an EMBL/GenBank/DDBJ whole genome shotgun (WGS) entry which is preliminary data.</text>
</comment>
<reference evidence="2" key="2">
    <citation type="journal article" date="2022" name="Hortic Res">
        <title>The genome of Dioscorea zingiberensis sheds light on the biosynthesis, origin and evolution of the medicinally important diosgenin saponins.</title>
        <authorList>
            <person name="Li Y."/>
            <person name="Tan C."/>
            <person name="Li Z."/>
            <person name="Guo J."/>
            <person name="Li S."/>
            <person name="Chen X."/>
            <person name="Wang C."/>
            <person name="Dai X."/>
            <person name="Yang H."/>
            <person name="Song W."/>
            <person name="Hou L."/>
            <person name="Xu J."/>
            <person name="Tong Z."/>
            <person name="Xu A."/>
            <person name="Yuan X."/>
            <person name="Wang W."/>
            <person name="Yang Q."/>
            <person name="Chen L."/>
            <person name="Sun Z."/>
            <person name="Wang K."/>
            <person name="Pan B."/>
            <person name="Chen J."/>
            <person name="Bao Y."/>
            <person name="Liu F."/>
            <person name="Qi X."/>
            <person name="Gang D.R."/>
            <person name="Wen J."/>
            <person name="Li J."/>
        </authorList>
    </citation>
    <scope>NUCLEOTIDE SEQUENCE</scope>
    <source>
        <strain evidence="2">Dzin_1.0</strain>
    </source>
</reference>
<dbReference type="GO" id="GO:0007140">
    <property type="term" value="P:male meiotic nuclear division"/>
    <property type="evidence" value="ECO:0007669"/>
    <property type="project" value="InterPro"/>
</dbReference>
<name>A0A9D5D8J5_9LILI</name>
<protein>
    <recommendedName>
        <fullName evidence="4">Protein XRI1</fullName>
    </recommendedName>
</protein>
<evidence type="ECO:0000256" key="1">
    <source>
        <dbReference type="SAM" id="MobiDB-lite"/>
    </source>
</evidence>
<dbReference type="AlphaFoldDB" id="A0A9D5D8J5"/>
<dbReference type="PANTHER" id="PTHR33385">
    <property type="entry name" value="PROTEIN XRI1"/>
    <property type="match status" value="1"/>
</dbReference>
<sequence length="277" mass="30615">MSLENHFLFSHQPSFDWDLHTFEVEDVHGHMPLGLAAVMESPLSSESSEASTGYLQDAVAEWSDRCKRRRTAAFCTTADFELPAEDIEDLLQGFWDSTCHEDDPLNFLVQNGRTSSSSSKVLDPHKPPTLEASTKTQEGKHHGESHDHLLSPPPSQNREVKDSKPSHHVETHDHLLSALKENTEVSTVKRKKKKAMGLVYPFAVVKPGGSEGEVTLEDINERLLMRPSRPVRHPVGEYACMPCVSADGPGLSGKAVVGLTRIHTQGRGTITIIRTRG</sequence>
<feature type="compositionally biased region" description="Basic and acidic residues" evidence="1">
    <location>
        <begin position="158"/>
        <end position="171"/>
    </location>
</feature>
<evidence type="ECO:0000313" key="3">
    <source>
        <dbReference type="Proteomes" id="UP001085076"/>
    </source>
</evidence>
<feature type="compositionally biased region" description="Basic and acidic residues" evidence="1">
    <location>
        <begin position="137"/>
        <end position="149"/>
    </location>
</feature>
<gene>
    <name evidence="2" type="ORF">J5N97_005661</name>
</gene>